<evidence type="ECO:0000259" key="1">
    <source>
        <dbReference type="Pfam" id="PF00535"/>
    </source>
</evidence>
<accession>A0AA42FE86</accession>
<gene>
    <name evidence="2" type="ORF">P7V44_01825</name>
</gene>
<dbReference type="AlphaFoldDB" id="A0AA42FE86"/>
<keyword evidence="2" id="KW-0328">Glycosyltransferase</keyword>
<sequence>MNINPLKAPENEASIMKHWKYTDKVYISCVCITFNQEGYIRDAINGMLAQVTDYKFEILIHDDLSIDNTRNIIKKYQEKYPNIIKLVLQKENQYSKGKKIIPLAVVEAKGEYIALCEGDDFWVSQHKIDTQIKILYQYQNINMCVHNAYTVNSDNKLINLFRYQVNKDQLVPILYIYTISGQFSPTASYFFKIYLSI</sequence>
<proteinExistence type="predicted"/>
<name>A0AA42FE86_9GAMM</name>
<feature type="domain" description="Glycosyltransferase 2-like" evidence="1">
    <location>
        <begin position="28"/>
        <end position="154"/>
    </location>
</feature>
<dbReference type="SUPFAM" id="SSF53448">
    <property type="entry name" value="Nucleotide-diphospho-sugar transferases"/>
    <property type="match status" value="1"/>
</dbReference>
<reference evidence="2" key="1">
    <citation type="submission" date="2023-03" db="EMBL/GenBank/DDBJ databases">
        <title>a new species belonging to Providencia genus.</title>
        <authorList>
            <person name="Yang W."/>
            <person name="Hu F."/>
            <person name="Shen S."/>
            <person name="Ding L."/>
            <person name="Yin D."/>
        </authorList>
    </citation>
    <scope>NUCLEOTIDE SEQUENCE</scope>
    <source>
        <strain evidence="2">CRE-3FA-0001</strain>
    </source>
</reference>
<dbReference type="InterPro" id="IPR001173">
    <property type="entry name" value="Glyco_trans_2-like"/>
</dbReference>
<protein>
    <submittedName>
        <fullName evidence="2">Glycosyltransferase</fullName>
        <ecNumber evidence="2">2.4.-.-</ecNumber>
    </submittedName>
</protein>
<dbReference type="PANTHER" id="PTHR22916">
    <property type="entry name" value="GLYCOSYLTRANSFERASE"/>
    <property type="match status" value="1"/>
</dbReference>
<dbReference type="EMBL" id="JARRYG010000002">
    <property type="protein sequence ID" value="MDG4694974.1"/>
    <property type="molecule type" value="Genomic_DNA"/>
</dbReference>
<dbReference type="GO" id="GO:0016758">
    <property type="term" value="F:hexosyltransferase activity"/>
    <property type="evidence" value="ECO:0007669"/>
    <property type="project" value="UniProtKB-ARBA"/>
</dbReference>
<dbReference type="InterPro" id="IPR029044">
    <property type="entry name" value="Nucleotide-diphossugar_trans"/>
</dbReference>
<keyword evidence="2" id="KW-0808">Transferase</keyword>
<dbReference type="Gene3D" id="3.90.550.10">
    <property type="entry name" value="Spore Coat Polysaccharide Biosynthesis Protein SpsA, Chain A"/>
    <property type="match status" value="1"/>
</dbReference>
<organism evidence="2 3">
    <name type="scientific">Providencia huashanensis</name>
    <dbReference type="NCBI Taxonomy" id="3037798"/>
    <lineage>
        <taxon>Bacteria</taxon>
        <taxon>Pseudomonadati</taxon>
        <taxon>Pseudomonadota</taxon>
        <taxon>Gammaproteobacteria</taxon>
        <taxon>Enterobacterales</taxon>
        <taxon>Morganellaceae</taxon>
        <taxon>Providencia</taxon>
    </lineage>
</organism>
<dbReference type="Pfam" id="PF00535">
    <property type="entry name" value="Glycos_transf_2"/>
    <property type="match status" value="1"/>
</dbReference>
<dbReference type="Proteomes" id="UP001156701">
    <property type="component" value="Unassembled WGS sequence"/>
</dbReference>
<evidence type="ECO:0000313" key="2">
    <source>
        <dbReference type="EMBL" id="MDG4694974.1"/>
    </source>
</evidence>
<evidence type="ECO:0000313" key="3">
    <source>
        <dbReference type="Proteomes" id="UP001156701"/>
    </source>
</evidence>
<dbReference type="PANTHER" id="PTHR22916:SF3">
    <property type="entry name" value="UDP-GLCNAC:BETAGAL BETA-1,3-N-ACETYLGLUCOSAMINYLTRANSFERASE-LIKE PROTEIN 1"/>
    <property type="match status" value="1"/>
</dbReference>
<comment type="caution">
    <text evidence="2">The sequence shown here is derived from an EMBL/GenBank/DDBJ whole genome shotgun (WGS) entry which is preliminary data.</text>
</comment>
<dbReference type="EC" id="2.4.-.-" evidence="2"/>